<dbReference type="EMBL" id="CP040078">
    <property type="protein sequence ID" value="QCP51937.1"/>
    <property type="molecule type" value="Genomic_DNA"/>
</dbReference>
<protein>
    <submittedName>
        <fullName evidence="2">DUF2029 domain-containing protein</fullName>
    </submittedName>
</protein>
<gene>
    <name evidence="2" type="ORF">FAZ95_22230</name>
</gene>
<dbReference type="Proteomes" id="UP000298656">
    <property type="component" value="Chromosome 2"/>
</dbReference>
<feature type="transmembrane region" description="Helical" evidence="1">
    <location>
        <begin position="128"/>
        <end position="148"/>
    </location>
</feature>
<accession>A0A4P8IUS2</accession>
<feature type="transmembrane region" description="Helical" evidence="1">
    <location>
        <begin position="309"/>
        <end position="327"/>
    </location>
</feature>
<keyword evidence="3" id="KW-1185">Reference proteome</keyword>
<feature type="transmembrane region" description="Helical" evidence="1">
    <location>
        <begin position="339"/>
        <end position="359"/>
    </location>
</feature>
<dbReference type="KEGG" id="tvl:FAZ95_22230"/>
<keyword evidence="1" id="KW-0472">Membrane</keyword>
<reference evidence="2 3" key="1">
    <citation type="submission" date="2019-05" db="EMBL/GenBank/DDBJ databases">
        <title>Burkholderia sp. DHOD12, isolated from subtropical forest soil.</title>
        <authorList>
            <person name="Gao Z.-H."/>
            <person name="Qiu L.-H."/>
        </authorList>
    </citation>
    <scope>NUCLEOTIDE SEQUENCE [LARGE SCALE GENOMIC DNA]</scope>
    <source>
        <strain evidence="2 3">DHOD12</strain>
    </source>
</reference>
<dbReference type="AlphaFoldDB" id="A0A4P8IUS2"/>
<keyword evidence="1" id="KW-1133">Transmembrane helix</keyword>
<evidence type="ECO:0000256" key="1">
    <source>
        <dbReference type="SAM" id="Phobius"/>
    </source>
</evidence>
<organism evidence="2 3">
    <name type="scientific">Trinickia violacea</name>
    <dbReference type="NCBI Taxonomy" id="2571746"/>
    <lineage>
        <taxon>Bacteria</taxon>
        <taxon>Pseudomonadati</taxon>
        <taxon>Pseudomonadota</taxon>
        <taxon>Betaproteobacteria</taxon>
        <taxon>Burkholderiales</taxon>
        <taxon>Burkholderiaceae</taxon>
        <taxon>Trinickia</taxon>
    </lineage>
</organism>
<name>A0A4P8IUS2_9BURK</name>
<feature type="transmembrane region" description="Helical" evidence="1">
    <location>
        <begin position="227"/>
        <end position="246"/>
    </location>
</feature>
<dbReference type="OrthoDB" id="1814621at2"/>
<feature type="transmembrane region" description="Helical" evidence="1">
    <location>
        <begin position="21"/>
        <end position="38"/>
    </location>
</feature>
<evidence type="ECO:0000313" key="3">
    <source>
        <dbReference type="Proteomes" id="UP000298656"/>
    </source>
</evidence>
<proteinExistence type="predicted"/>
<feature type="transmembrane region" description="Helical" evidence="1">
    <location>
        <begin position="203"/>
        <end position="220"/>
    </location>
</feature>
<keyword evidence="1" id="KW-0812">Transmembrane</keyword>
<evidence type="ECO:0000313" key="2">
    <source>
        <dbReference type="EMBL" id="QCP51937.1"/>
    </source>
</evidence>
<feature type="transmembrane region" description="Helical" evidence="1">
    <location>
        <begin position="93"/>
        <end position="116"/>
    </location>
</feature>
<feature type="transmembrane region" description="Helical" evidence="1">
    <location>
        <begin position="365"/>
        <end position="384"/>
    </location>
</feature>
<sequence>MAKVAAWMRSIDWNAAKLHRRASVAVPLLFGLISLWLGQDSNWDLGNYHRYNAFALLDGKVGIDLAPAGMQSYFNPLLDVPYYLMTKYWPAPLVGFVMGVVHGLTFVLVLGIAKAVCSELRDEDRYRVPLFLAAAGVLTVNFLSGLGNSMGDDTTALFVLASMLTVVRQWGELGVWPSRAVRAMVVAGMLVGAGAGLKLTNATYAVALCASLYVVSGSLWTRIRIAFVFGVGVLLGMAVTGGYWFWTMWHTFGNPLFPQFGSTFPNPLASAGGVADTSWLPKNVRETLLWPFIISLNSLRAGQVRLHQIVWPVAYVLFVWWAIKALISVSRREAPARSAPSPSPGAYVLACVAIGFVVWMKLFSIFRYIVAIEVLTPLAIWLLLNRVLSEAAARRWASYVIVAASAVALFGGVQTWGHEPWASQAFSVDVPRFDDPLHTTVLVVDQQPTYGWVVPAFPPSIAFVSVKGSFPEGSGYAARVRQIIDSRGGPTYALVPFALDWRARSLERINHRLTAVGVLQNAGVCSFATRMVDSLHMHAMVVPAAATPDGRRCELTERTSDRQSILAQDNALMEHTVEILSNYRVQLDPSSCSIRNAFVGGSLSPYRFCRVTPAWHA</sequence>
<feature type="transmembrane region" description="Helical" evidence="1">
    <location>
        <begin position="396"/>
        <end position="417"/>
    </location>
</feature>